<organism evidence="4 5">
    <name type="scientific">Aureimonas jatrophae</name>
    <dbReference type="NCBI Taxonomy" id="1166073"/>
    <lineage>
        <taxon>Bacteria</taxon>
        <taxon>Pseudomonadati</taxon>
        <taxon>Pseudomonadota</taxon>
        <taxon>Alphaproteobacteria</taxon>
        <taxon>Hyphomicrobiales</taxon>
        <taxon>Aurantimonadaceae</taxon>
        <taxon>Aureimonas</taxon>
    </lineage>
</organism>
<dbReference type="STRING" id="1166073.SAMN05192530_10887"/>
<dbReference type="GO" id="GO:0005737">
    <property type="term" value="C:cytoplasm"/>
    <property type="evidence" value="ECO:0007669"/>
    <property type="project" value="TreeGrafter"/>
</dbReference>
<dbReference type="SUPFAM" id="SSF51905">
    <property type="entry name" value="FAD/NAD(P)-binding domain"/>
    <property type="match status" value="1"/>
</dbReference>
<name>A0A1H0KQ72_9HYPH</name>
<evidence type="ECO:0000256" key="1">
    <source>
        <dbReference type="ARBA" id="ARBA00023002"/>
    </source>
</evidence>
<protein>
    <submittedName>
        <fullName evidence="4">D-amino-acid dehydrogenase</fullName>
    </submittedName>
</protein>
<dbReference type="Gene3D" id="3.50.50.60">
    <property type="entry name" value="FAD/NAD(P)-binding domain"/>
    <property type="match status" value="2"/>
</dbReference>
<keyword evidence="2" id="KW-0812">Transmembrane</keyword>
<dbReference type="EMBL" id="FNIT01000008">
    <property type="protein sequence ID" value="SDO57946.1"/>
    <property type="molecule type" value="Genomic_DNA"/>
</dbReference>
<proteinExistence type="predicted"/>
<sequence length="430" mass="45584">MSGDRSLSAHRDPSRSAHDAVVVGAGIVGLMTALALAEDGRGVLVLDREGPGSGTSAGNAGILAFPEILPLASPGLLGQVPRWLLDPLGPLSVRPSYALRAAPWLLRFIRASGPDAFNRILSAQATLNRLAEPAMDAAIVRAGLGNHVSEAGTLDLYDGEDAFRRADADWARKRRAGIGFEVLRGRDAIEAVQPGLAERFHAAAVYSAAGRQVREPREFTQALARHLEGRGVVIRRARVEAIRPVSAGAEIVLGDGAPSIVAPFVVLAAGAWSKQLAQTLGDRVPLESERGYNVTLPPGAFPLRRQLYFNGHGFVATPIADGVRIGGAVEIGGLDLPPNFRRSDAMLRKAQAFMPGLRAEGGRAWMGHRPSMPDTLAVIGRSRASRRIVYAFGHGHLGLTQSAATGRLVADLAAERPPAIDLSPFSPQRF</sequence>
<dbReference type="GO" id="GO:0016491">
    <property type="term" value="F:oxidoreductase activity"/>
    <property type="evidence" value="ECO:0007669"/>
    <property type="project" value="UniProtKB-KW"/>
</dbReference>
<keyword evidence="2" id="KW-0472">Membrane</keyword>
<dbReference type="Pfam" id="PF01266">
    <property type="entry name" value="DAO"/>
    <property type="match status" value="1"/>
</dbReference>
<dbReference type="InterPro" id="IPR036188">
    <property type="entry name" value="FAD/NAD-bd_sf"/>
</dbReference>
<dbReference type="AlphaFoldDB" id="A0A1H0KQ72"/>
<feature type="transmembrane region" description="Helical" evidence="2">
    <location>
        <begin position="20"/>
        <end position="37"/>
    </location>
</feature>
<dbReference type="PANTHER" id="PTHR13847">
    <property type="entry name" value="SARCOSINE DEHYDROGENASE-RELATED"/>
    <property type="match status" value="1"/>
</dbReference>
<dbReference type="InterPro" id="IPR006076">
    <property type="entry name" value="FAD-dep_OxRdtase"/>
</dbReference>
<feature type="domain" description="FAD dependent oxidoreductase" evidence="3">
    <location>
        <begin position="19"/>
        <end position="412"/>
    </location>
</feature>
<dbReference type="SUPFAM" id="SSF54373">
    <property type="entry name" value="FAD-linked reductases, C-terminal domain"/>
    <property type="match status" value="1"/>
</dbReference>
<evidence type="ECO:0000259" key="3">
    <source>
        <dbReference type="Pfam" id="PF01266"/>
    </source>
</evidence>
<keyword evidence="1" id="KW-0560">Oxidoreductase</keyword>
<evidence type="ECO:0000313" key="4">
    <source>
        <dbReference type="EMBL" id="SDO57946.1"/>
    </source>
</evidence>
<accession>A0A1H0KQ72</accession>
<dbReference type="Proteomes" id="UP000198793">
    <property type="component" value="Unassembled WGS sequence"/>
</dbReference>
<keyword evidence="5" id="KW-1185">Reference proteome</keyword>
<gene>
    <name evidence="4" type="ORF">SAMN05192530_10887</name>
</gene>
<dbReference type="Gene3D" id="3.30.9.10">
    <property type="entry name" value="D-Amino Acid Oxidase, subunit A, domain 2"/>
    <property type="match status" value="1"/>
</dbReference>
<dbReference type="PANTHER" id="PTHR13847:SF289">
    <property type="entry name" value="GLYCINE OXIDASE"/>
    <property type="match status" value="1"/>
</dbReference>
<evidence type="ECO:0000256" key="2">
    <source>
        <dbReference type="SAM" id="Phobius"/>
    </source>
</evidence>
<reference evidence="4 5" key="1">
    <citation type="submission" date="2016-10" db="EMBL/GenBank/DDBJ databases">
        <authorList>
            <person name="de Groot N.N."/>
        </authorList>
    </citation>
    <scope>NUCLEOTIDE SEQUENCE [LARGE SCALE GENOMIC DNA]</scope>
    <source>
        <strain evidence="5">L7-484,KACC 16230,DSM 25025</strain>
    </source>
</reference>
<keyword evidence="2" id="KW-1133">Transmembrane helix</keyword>
<evidence type="ECO:0000313" key="5">
    <source>
        <dbReference type="Proteomes" id="UP000198793"/>
    </source>
</evidence>